<dbReference type="PANTHER" id="PTHR42951">
    <property type="entry name" value="METALLO-BETA-LACTAMASE DOMAIN-CONTAINING"/>
    <property type="match status" value="1"/>
</dbReference>
<accession>A0ABW3H9A9</accession>
<dbReference type="NCBIfam" id="NF033105">
    <property type="entry name" value="bla_subclass_B3"/>
    <property type="match status" value="1"/>
</dbReference>
<organism evidence="2 3">
    <name type="scientific">Sphingomonas canadensis</name>
    <dbReference type="NCBI Taxonomy" id="1219257"/>
    <lineage>
        <taxon>Bacteria</taxon>
        <taxon>Pseudomonadati</taxon>
        <taxon>Pseudomonadota</taxon>
        <taxon>Alphaproteobacteria</taxon>
        <taxon>Sphingomonadales</taxon>
        <taxon>Sphingomonadaceae</taxon>
        <taxon>Sphingomonas</taxon>
    </lineage>
</organism>
<dbReference type="PANTHER" id="PTHR42951:SF17">
    <property type="entry name" value="METALLO-BETA-LACTAMASE DOMAIN-CONTAINING PROTEIN"/>
    <property type="match status" value="1"/>
</dbReference>
<dbReference type="InterPro" id="IPR050855">
    <property type="entry name" value="NDM-1-like"/>
</dbReference>
<protein>
    <submittedName>
        <fullName evidence="2">Subclass B3 metallo-beta-lactamase</fullName>
        <ecNumber evidence="2">3.5.2.6</ecNumber>
    </submittedName>
</protein>
<keyword evidence="2" id="KW-0378">Hydrolase</keyword>
<feature type="domain" description="Metallo-beta-lactamase" evidence="1">
    <location>
        <begin position="43"/>
        <end position="229"/>
    </location>
</feature>
<dbReference type="NCBIfam" id="NF012229">
    <property type="entry name" value="bla_class_B_core"/>
    <property type="match status" value="1"/>
</dbReference>
<dbReference type="EMBL" id="JBHTJG010000010">
    <property type="protein sequence ID" value="MFD0948061.1"/>
    <property type="molecule type" value="Genomic_DNA"/>
</dbReference>
<evidence type="ECO:0000313" key="2">
    <source>
        <dbReference type="EMBL" id="MFD0948061.1"/>
    </source>
</evidence>
<dbReference type="EC" id="3.5.2.6" evidence="2"/>
<reference evidence="3" key="1">
    <citation type="journal article" date="2019" name="Int. J. Syst. Evol. Microbiol.">
        <title>The Global Catalogue of Microorganisms (GCM) 10K type strain sequencing project: providing services to taxonomists for standard genome sequencing and annotation.</title>
        <authorList>
            <consortium name="The Broad Institute Genomics Platform"/>
            <consortium name="The Broad Institute Genome Sequencing Center for Infectious Disease"/>
            <person name="Wu L."/>
            <person name="Ma J."/>
        </authorList>
    </citation>
    <scope>NUCLEOTIDE SEQUENCE [LARGE SCALE GENOMIC DNA]</scope>
    <source>
        <strain evidence="3">CCUG 62982</strain>
    </source>
</reference>
<dbReference type="Pfam" id="PF00753">
    <property type="entry name" value="Lactamase_B"/>
    <property type="match status" value="1"/>
</dbReference>
<dbReference type="InterPro" id="IPR001279">
    <property type="entry name" value="Metallo-B-lactamas"/>
</dbReference>
<comment type="caution">
    <text evidence="2">The sequence shown here is derived from an EMBL/GenBank/DDBJ whole genome shotgun (WGS) entry which is preliminary data.</text>
</comment>
<dbReference type="SUPFAM" id="SSF56281">
    <property type="entry name" value="Metallo-hydrolase/oxidoreductase"/>
    <property type="match status" value="1"/>
</dbReference>
<dbReference type="GO" id="GO:0008800">
    <property type="term" value="F:beta-lactamase activity"/>
    <property type="evidence" value="ECO:0007669"/>
    <property type="project" value="UniProtKB-EC"/>
</dbReference>
<sequence>MPLLLIGAAPVQDPDWSDAIAEWTTPMEPFRIAGNVHYVGTGGISAYLITGPEGHVLIDGALPQSAGAIAAHIRALGFRVEDVRYILINHAHFDHSGGLAELKRLTGAKLLASAADKPDLEAGRTIGRDDLLGFPAVAVDRVIADGEHVRLAGIDLTVHATPGHTPGCTSWSMRVAEGGRPLDVVFTCSITVAGQKLVGNAGYPDAADDFRRSFATLRRLRADIFLSFHPTVFGMEEKRRRLLAGDPLAFVDAKELGRVVDAAEAGFKKELAEQRAKAAEASAPARR</sequence>
<dbReference type="Gene3D" id="3.60.15.10">
    <property type="entry name" value="Ribonuclease Z/Hydroxyacylglutathione hydrolase-like"/>
    <property type="match status" value="1"/>
</dbReference>
<dbReference type="InterPro" id="IPR036866">
    <property type="entry name" value="RibonucZ/Hydroxyglut_hydro"/>
</dbReference>
<dbReference type="SMART" id="SM00849">
    <property type="entry name" value="Lactamase_B"/>
    <property type="match status" value="1"/>
</dbReference>
<dbReference type="Proteomes" id="UP001596977">
    <property type="component" value="Unassembled WGS sequence"/>
</dbReference>
<name>A0ABW3H9A9_9SPHN</name>
<keyword evidence="3" id="KW-1185">Reference proteome</keyword>
<proteinExistence type="predicted"/>
<evidence type="ECO:0000259" key="1">
    <source>
        <dbReference type="SMART" id="SM00849"/>
    </source>
</evidence>
<evidence type="ECO:0000313" key="3">
    <source>
        <dbReference type="Proteomes" id="UP001596977"/>
    </source>
</evidence>
<gene>
    <name evidence="2" type="primary">bla</name>
    <name evidence="2" type="ORF">ACFQ1E_17085</name>
</gene>